<sequence length="32" mass="3670">MLNIHQIAKQKNVTGNFAEPTVIKLTDKIIYK</sequence>
<proteinExistence type="predicted"/>
<protein>
    <submittedName>
        <fullName evidence="1">Uncharacterized protein</fullName>
    </submittedName>
</protein>
<dbReference type="AlphaFoldDB" id="A0A286GB76"/>
<name>A0A286GB76_9BACT</name>
<evidence type="ECO:0000313" key="1">
    <source>
        <dbReference type="EMBL" id="SOD92742.1"/>
    </source>
</evidence>
<accession>A0A286GB76</accession>
<dbReference type="EMBL" id="OCNH01000003">
    <property type="protein sequence ID" value="SOD92742.1"/>
    <property type="molecule type" value="Genomic_DNA"/>
</dbReference>
<gene>
    <name evidence="1" type="ORF">SAMN06269250_4134</name>
</gene>
<organism evidence="1 2">
    <name type="scientific">Spirosoma fluviale</name>
    <dbReference type="NCBI Taxonomy" id="1597977"/>
    <lineage>
        <taxon>Bacteria</taxon>
        <taxon>Pseudomonadati</taxon>
        <taxon>Bacteroidota</taxon>
        <taxon>Cytophagia</taxon>
        <taxon>Cytophagales</taxon>
        <taxon>Cytophagaceae</taxon>
        <taxon>Spirosoma</taxon>
    </lineage>
</organism>
<keyword evidence="2" id="KW-1185">Reference proteome</keyword>
<evidence type="ECO:0000313" key="2">
    <source>
        <dbReference type="Proteomes" id="UP000219452"/>
    </source>
</evidence>
<reference evidence="2" key="1">
    <citation type="submission" date="2017-09" db="EMBL/GenBank/DDBJ databases">
        <authorList>
            <person name="Varghese N."/>
            <person name="Submissions S."/>
        </authorList>
    </citation>
    <scope>NUCLEOTIDE SEQUENCE [LARGE SCALE GENOMIC DNA]</scope>
    <source>
        <strain evidence="2">DSM 29961</strain>
    </source>
</reference>
<dbReference type="Proteomes" id="UP000219452">
    <property type="component" value="Unassembled WGS sequence"/>
</dbReference>